<dbReference type="AlphaFoldDB" id="A0A5J4S6R1"/>
<sequence length="254" mass="28665">MKQVNFFVIAVAIFVGITFESCYSGENENAWDGYDCVTIIEEGALGERITLVGDFSGYTFIPSNPNFLQLQTNEYPERARIFYKFAADEVIIEGKTTYNIKIVSCDLLLPVNDFSRTEDISELTTPLIQLNDQNTWAVNNYINIGFTCYANEKTTAQNFDLFADKVENNNTLCVKLNHSEDVAVGSGYDSQGLISFRIPPFAQLSEFYSNLDLSNTLIPFGENKDSIYIKVMAEGRNNNVLELDPIKVKMKIQQ</sequence>
<evidence type="ECO:0008006" key="2">
    <source>
        <dbReference type="Google" id="ProtNLM"/>
    </source>
</evidence>
<protein>
    <recommendedName>
        <fullName evidence="2">NigD-like C-terminal beta sandwich domain-containing protein</fullName>
    </recommendedName>
</protein>
<dbReference type="EMBL" id="SNRY01000366">
    <property type="protein sequence ID" value="KAA6341776.1"/>
    <property type="molecule type" value="Genomic_DNA"/>
</dbReference>
<name>A0A5J4S6R1_9ZZZZ</name>
<accession>A0A5J4S6R1</accession>
<organism evidence="1">
    <name type="scientific">termite gut metagenome</name>
    <dbReference type="NCBI Taxonomy" id="433724"/>
    <lineage>
        <taxon>unclassified sequences</taxon>
        <taxon>metagenomes</taxon>
        <taxon>organismal metagenomes</taxon>
    </lineage>
</organism>
<proteinExistence type="predicted"/>
<gene>
    <name evidence="1" type="ORF">EZS27_010443</name>
</gene>
<reference evidence="1" key="1">
    <citation type="submission" date="2019-03" db="EMBL/GenBank/DDBJ databases">
        <title>Single cell metagenomics reveals metabolic interactions within the superorganism composed of flagellate Streblomastix strix and complex community of Bacteroidetes bacteria on its surface.</title>
        <authorList>
            <person name="Treitli S.C."/>
            <person name="Kolisko M."/>
            <person name="Husnik F."/>
            <person name="Keeling P."/>
            <person name="Hampl V."/>
        </authorList>
    </citation>
    <scope>NUCLEOTIDE SEQUENCE</scope>
    <source>
        <strain evidence="1">STM</strain>
    </source>
</reference>
<evidence type="ECO:0000313" key="1">
    <source>
        <dbReference type="EMBL" id="KAA6341776.1"/>
    </source>
</evidence>
<dbReference type="InterPro" id="IPR038143">
    <property type="entry name" value="NigD-like_C_dom_sf"/>
</dbReference>
<comment type="caution">
    <text evidence="1">The sequence shown here is derived from an EMBL/GenBank/DDBJ whole genome shotgun (WGS) entry which is preliminary data.</text>
</comment>
<dbReference type="Gene3D" id="2.60.40.2370">
    <property type="entry name" value="NigD-like, C-terminal beta sandwich domain"/>
    <property type="match status" value="1"/>
</dbReference>